<evidence type="ECO:0000313" key="1">
    <source>
        <dbReference type="EMBL" id="UFP94631.1"/>
    </source>
</evidence>
<dbReference type="RefSeq" id="WP_230841682.1">
    <property type="nucleotide sequence ID" value="NZ_CP063845.1"/>
</dbReference>
<dbReference type="Proteomes" id="UP001054846">
    <property type="component" value="Chromosome"/>
</dbReference>
<evidence type="ECO:0000313" key="2">
    <source>
        <dbReference type="Proteomes" id="UP001054846"/>
    </source>
</evidence>
<reference evidence="1 2" key="1">
    <citation type="journal article" date="2021" name="Genome Biol. Evol.">
        <title>Complete Genome Sequencing of a Novel Gloeobacter Species from a Waterfall Cave in Mexico.</title>
        <authorList>
            <person name="Saw J.H."/>
            <person name="Cardona T."/>
            <person name="Montejano G."/>
        </authorList>
    </citation>
    <scope>NUCLEOTIDE SEQUENCE [LARGE SCALE GENOMIC DNA]</scope>
    <source>
        <strain evidence="1">MG652769</strain>
    </source>
</reference>
<protein>
    <submittedName>
        <fullName evidence="1">Uncharacterized protein</fullName>
    </submittedName>
</protein>
<dbReference type="EMBL" id="CP063845">
    <property type="protein sequence ID" value="UFP94631.1"/>
    <property type="molecule type" value="Genomic_DNA"/>
</dbReference>
<sequence>MTDKTPIHERDPTPPTLAIQFDAQEFAHFLDESDLTHNQKLEYVQTIWGIVLQFIDMGFGIHPLQQACGQFEDAALLCGDPDSDALDSPHSEFCKDFERAGLSLCPKRIQHMQGGDTP</sequence>
<keyword evidence="2" id="KW-1185">Reference proteome</keyword>
<name>A0ABY3PLS5_9CYAN</name>
<organism evidence="1 2">
    <name type="scientific">Gloeobacter morelensis MG652769</name>
    <dbReference type="NCBI Taxonomy" id="2781736"/>
    <lineage>
        <taxon>Bacteria</taxon>
        <taxon>Bacillati</taxon>
        <taxon>Cyanobacteriota</taxon>
        <taxon>Cyanophyceae</taxon>
        <taxon>Gloeobacterales</taxon>
        <taxon>Gloeobacteraceae</taxon>
        <taxon>Gloeobacter</taxon>
        <taxon>Gloeobacter morelensis</taxon>
    </lineage>
</organism>
<accession>A0ABY3PLS5</accession>
<proteinExistence type="predicted"/>
<gene>
    <name evidence="1" type="ORF">ISF26_23350</name>
</gene>